<evidence type="ECO:0000256" key="1">
    <source>
        <dbReference type="SAM" id="MobiDB-lite"/>
    </source>
</evidence>
<evidence type="ECO:0000313" key="3">
    <source>
        <dbReference type="EMBL" id="CAD7595643.1"/>
    </source>
</evidence>
<reference evidence="3" key="1">
    <citation type="submission" date="2020-11" db="EMBL/GenBank/DDBJ databases">
        <authorList>
            <person name="Tran Van P."/>
        </authorList>
    </citation>
    <scope>NUCLEOTIDE SEQUENCE</scope>
</reference>
<feature type="region of interest" description="Disordered" evidence="1">
    <location>
        <begin position="38"/>
        <end position="61"/>
    </location>
</feature>
<name>A0A7R9JZ66_TIMGE</name>
<evidence type="ECO:0000256" key="2">
    <source>
        <dbReference type="SAM" id="Phobius"/>
    </source>
</evidence>
<keyword evidence="2" id="KW-0812">Transmembrane</keyword>
<dbReference type="EMBL" id="OE841417">
    <property type="protein sequence ID" value="CAD7595643.1"/>
    <property type="molecule type" value="Genomic_DNA"/>
</dbReference>
<protein>
    <submittedName>
        <fullName evidence="3">Uncharacterized protein</fullName>
    </submittedName>
</protein>
<proteinExistence type="predicted"/>
<feature type="transmembrane region" description="Helical" evidence="2">
    <location>
        <begin position="303"/>
        <end position="320"/>
    </location>
</feature>
<accession>A0A7R9JZ66</accession>
<organism evidence="3">
    <name type="scientific">Timema genevievae</name>
    <name type="common">Walking stick</name>
    <dbReference type="NCBI Taxonomy" id="629358"/>
    <lineage>
        <taxon>Eukaryota</taxon>
        <taxon>Metazoa</taxon>
        <taxon>Ecdysozoa</taxon>
        <taxon>Arthropoda</taxon>
        <taxon>Hexapoda</taxon>
        <taxon>Insecta</taxon>
        <taxon>Pterygota</taxon>
        <taxon>Neoptera</taxon>
        <taxon>Polyneoptera</taxon>
        <taxon>Phasmatodea</taxon>
        <taxon>Timematodea</taxon>
        <taxon>Timematoidea</taxon>
        <taxon>Timematidae</taxon>
        <taxon>Timema</taxon>
    </lineage>
</organism>
<keyword evidence="2" id="KW-1133">Transmembrane helix</keyword>
<dbReference type="AlphaFoldDB" id="A0A7R9JZ66"/>
<sequence length="424" mass="46707">MLSCGQCSDNNGITRLTQHLLGLSRVTLLSSSTLPHSLSGDSPLLPSSTLPHSSLSGASPTPTLLDTSSLLVRRLSSPPQHFLTPYQAPLLSYTLQHFLIPPYRVPFLSSPPRHFLTTPYQEPLLSSSTLPHSLSGAFPLLLNTSSLLTLFIPFPFSTPLPRKNPKANLLVHGTNTASASDVVLLANIRVEFLYLSLSMVVTGKEKCDVEKKIRRPLPNVTVDESYGGGGEMSGCHGCMRSEEQLFLSHKSHQTWDNKVVAFGAETWFGAGFLAPNMVSALDQTIRESLDGETGTALFRSANWRVPLVVLVAVVVVVVVVDAGDMMRKSIVFDKKTPEVFYCPQHKPTGFDKLLVRARPLSKLCQFGGQPLPEDYKSDCYNDVDESEYACKEKYRIMKRLVQKKDNQFAGESTATTEVFPTEDY</sequence>
<gene>
    <name evidence="3" type="ORF">TGEB3V08_LOCUS6114</name>
</gene>
<keyword evidence="2" id="KW-0472">Membrane</keyword>